<feature type="transmembrane region" description="Helical" evidence="1">
    <location>
        <begin position="36"/>
        <end position="55"/>
    </location>
</feature>
<dbReference type="EMBL" id="UINC01184653">
    <property type="protein sequence ID" value="SVD95965.1"/>
    <property type="molecule type" value="Genomic_DNA"/>
</dbReference>
<name>A0A382ZLK1_9ZZZZ</name>
<keyword evidence="1" id="KW-0472">Membrane</keyword>
<organism evidence="2">
    <name type="scientific">marine metagenome</name>
    <dbReference type="NCBI Taxonomy" id="408172"/>
    <lineage>
        <taxon>unclassified sequences</taxon>
        <taxon>metagenomes</taxon>
        <taxon>ecological metagenomes</taxon>
    </lineage>
</organism>
<sequence>RSFSFDVQLAKASLNFFKFTLIVIWEDPQMKTTTKVLIFLLISLSVSIGFSGTFFDDFSDSAKSKEIWEVVHRDWKIKDGYYWAPGQDGLKTVPLTLLPIKAEDGMVIEAQCGDVGDGNWQNFAVVYSYEDEDEVYTAGAGVGNKQWRFFQLTPKTAAKGGLWGADIVPGLATKSPLEAKEWYNIRIEIKGTEIFLFGDSKPEGKNLNEKHVFKKKTAPRGRLGLAAAGASPMFNHIKITGRNVEDLFLVSPLDKLG</sequence>
<proteinExistence type="predicted"/>
<evidence type="ECO:0000313" key="2">
    <source>
        <dbReference type="EMBL" id="SVD95965.1"/>
    </source>
</evidence>
<evidence type="ECO:0000256" key="1">
    <source>
        <dbReference type="SAM" id="Phobius"/>
    </source>
</evidence>
<reference evidence="2" key="1">
    <citation type="submission" date="2018-05" db="EMBL/GenBank/DDBJ databases">
        <authorList>
            <person name="Lanie J.A."/>
            <person name="Ng W.-L."/>
            <person name="Kazmierczak K.M."/>
            <person name="Andrzejewski T.M."/>
            <person name="Davidsen T.M."/>
            <person name="Wayne K.J."/>
            <person name="Tettelin H."/>
            <person name="Glass J.I."/>
            <person name="Rusch D."/>
            <person name="Podicherti R."/>
            <person name="Tsui H.-C.T."/>
            <person name="Winkler M.E."/>
        </authorList>
    </citation>
    <scope>NUCLEOTIDE SEQUENCE</scope>
</reference>
<protein>
    <recommendedName>
        <fullName evidence="3">3-keto-disaccharide hydrolase domain-containing protein</fullName>
    </recommendedName>
</protein>
<keyword evidence="1" id="KW-1133">Transmembrane helix</keyword>
<accession>A0A382ZLK1</accession>
<feature type="non-terminal residue" evidence="2">
    <location>
        <position position="1"/>
    </location>
</feature>
<gene>
    <name evidence="2" type="ORF">METZ01_LOCUS448819</name>
</gene>
<feature type="non-terminal residue" evidence="2">
    <location>
        <position position="257"/>
    </location>
</feature>
<keyword evidence="1" id="KW-0812">Transmembrane</keyword>
<evidence type="ECO:0008006" key="3">
    <source>
        <dbReference type="Google" id="ProtNLM"/>
    </source>
</evidence>
<dbReference type="AlphaFoldDB" id="A0A382ZLK1"/>
<dbReference type="Gene3D" id="2.60.120.560">
    <property type="entry name" value="Exo-inulinase, domain 1"/>
    <property type="match status" value="1"/>
</dbReference>